<dbReference type="Gene3D" id="3.90.550.10">
    <property type="entry name" value="Spore Coat Polysaccharide Biosynthesis Protein SpsA, Chain A"/>
    <property type="match status" value="1"/>
</dbReference>
<evidence type="ECO:0000256" key="4">
    <source>
        <dbReference type="SAM" id="Phobius"/>
    </source>
</evidence>
<reference evidence="5 6" key="1">
    <citation type="submission" date="2020-08" db="EMBL/GenBank/DDBJ databases">
        <title>Genomic Encyclopedia of Type Strains, Phase IV (KMG-IV): sequencing the most valuable type-strain genomes for metagenomic binning, comparative biology and taxonomic classification.</title>
        <authorList>
            <person name="Goeker M."/>
        </authorList>
    </citation>
    <scope>NUCLEOTIDE SEQUENCE [LARGE SCALE GENOMIC DNA]</scope>
    <source>
        <strain evidence="5 6">DSM 26438</strain>
    </source>
</reference>
<dbReference type="SUPFAM" id="SSF53448">
    <property type="entry name" value="Nucleotide-diphospho-sugar transferases"/>
    <property type="match status" value="1"/>
</dbReference>
<evidence type="ECO:0000313" key="5">
    <source>
        <dbReference type="EMBL" id="MBB3948058.1"/>
    </source>
</evidence>
<keyword evidence="4" id="KW-0812">Transmembrane</keyword>
<keyword evidence="3 5" id="KW-0808">Transferase</keyword>
<comment type="similarity">
    <text evidence="1">Belongs to the glycosyltransferase 2 family.</text>
</comment>
<proteinExistence type="inferred from homology"/>
<gene>
    <name evidence="5" type="ORF">GGQ73_004032</name>
</gene>
<evidence type="ECO:0000313" key="6">
    <source>
        <dbReference type="Proteomes" id="UP000565286"/>
    </source>
</evidence>
<sequence length="449" mass="50444">MFYLYFILLGVTVSYSKSIDNNLEISIFEKILRWFLISMMALGLGRILVLAALGIRLRAVSEQAGSQTSGRVWDDQNQEMISVIIPCHNEEKVIVGTITRLLESRNILPDIIVIDDGSSDETAARVLENFGHDERVTLVTQPNAGKAAALNHGMRLATSDVIIALDADTHFEPETVVRLLQHFGYPSVGVVAGNVKVGNRHNILTGWQSVEYVTSQNMERIALSSLSAMMVVSGAVGAWRRQAILDAGGFPEDTIAEDQDLTILLQRMGWKALYEPSAIAWTEAPDTVRDFIKQRLRWSYGTLQCLLKHTSIRRDRFSAGIALIAIPQVWLFQVVAALVSPIVDFVALASLATFLFQLLTGIGEGAPVFHFVFFYMAVHMIIEIAYGLIAYKLDYRQDRFPFLYYVSQRFMFRQILYYSTLKALYRYVSGGRVEWGILRRSGRIEMPGS</sequence>
<dbReference type="Pfam" id="PF13641">
    <property type="entry name" value="Glyco_tranf_2_3"/>
    <property type="match status" value="1"/>
</dbReference>
<protein>
    <submittedName>
        <fullName evidence="5">Cellulose synthase/poly-beta-1,6-N-acetylglucosamine synthase-like glycosyltransferase</fullName>
    </submittedName>
</protein>
<dbReference type="GO" id="GO:0016757">
    <property type="term" value="F:glycosyltransferase activity"/>
    <property type="evidence" value="ECO:0007669"/>
    <property type="project" value="UniProtKB-KW"/>
</dbReference>
<keyword evidence="2" id="KW-0328">Glycosyltransferase</keyword>
<dbReference type="AlphaFoldDB" id="A0A7W6CCT2"/>
<dbReference type="InterPro" id="IPR029044">
    <property type="entry name" value="Nucleotide-diphossugar_trans"/>
</dbReference>
<dbReference type="EMBL" id="JACIDV010000014">
    <property type="protein sequence ID" value="MBB3948058.1"/>
    <property type="molecule type" value="Genomic_DNA"/>
</dbReference>
<dbReference type="Proteomes" id="UP000565286">
    <property type="component" value="Unassembled WGS sequence"/>
</dbReference>
<keyword evidence="6" id="KW-1185">Reference proteome</keyword>
<evidence type="ECO:0000256" key="1">
    <source>
        <dbReference type="ARBA" id="ARBA00006739"/>
    </source>
</evidence>
<comment type="caution">
    <text evidence="5">The sequence shown here is derived from an EMBL/GenBank/DDBJ whole genome shotgun (WGS) entry which is preliminary data.</text>
</comment>
<dbReference type="PANTHER" id="PTHR43630:SF1">
    <property type="entry name" value="POLY-BETA-1,6-N-ACETYL-D-GLUCOSAMINE SYNTHASE"/>
    <property type="match status" value="1"/>
</dbReference>
<dbReference type="PANTHER" id="PTHR43630">
    <property type="entry name" value="POLY-BETA-1,6-N-ACETYL-D-GLUCOSAMINE SYNTHASE"/>
    <property type="match status" value="1"/>
</dbReference>
<dbReference type="RefSeq" id="WP_183897505.1">
    <property type="nucleotide sequence ID" value="NZ_JACIDV010000014.1"/>
</dbReference>
<organism evidence="5 6">
    <name type="scientific">Rhizobium skierniewicense</name>
    <dbReference type="NCBI Taxonomy" id="984260"/>
    <lineage>
        <taxon>Bacteria</taxon>
        <taxon>Pseudomonadati</taxon>
        <taxon>Pseudomonadota</taxon>
        <taxon>Alphaproteobacteria</taxon>
        <taxon>Hyphomicrobiales</taxon>
        <taxon>Rhizobiaceae</taxon>
        <taxon>Rhizobium/Agrobacterium group</taxon>
        <taxon>Rhizobium</taxon>
    </lineage>
</organism>
<keyword evidence="4" id="KW-0472">Membrane</keyword>
<evidence type="ECO:0000256" key="3">
    <source>
        <dbReference type="ARBA" id="ARBA00022679"/>
    </source>
</evidence>
<name>A0A7W6CCT2_9HYPH</name>
<accession>A0A7W6CCT2</accession>
<feature type="transmembrane region" description="Helical" evidence="4">
    <location>
        <begin position="317"/>
        <end position="338"/>
    </location>
</feature>
<keyword evidence="4" id="KW-1133">Transmembrane helix</keyword>
<feature type="transmembrane region" description="Helical" evidence="4">
    <location>
        <begin position="32"/>
        <end position="53"/>
    </location>
</feature>
<feature type="transmembrane region" description="Helical" evidence="4">
    <location>
        <begin position="368"/>
        <end position="389"/>
    </location>
</feature>
<dbReference type="CDD" id="cd06423">
    <property type="entry name" value="CESA_like"/>
    <property type="match status" value="1"/>
</dbReference>
<evidence type="ECO:0000256" key="2">
    <source>
        <dbReference type="ARBA" id="ARBA00022676"/>
    </source>
</evidence>